<keyword evidence="3" id="KW-1185">Reference proteome</keyword>
<feature type="transmembrane region" description="Helical" evidence="1">
    <location>
        <begin position="73"/>
        <end position="93"/>
    </location>
</feature>
<proteinExistence type="predicted"/>
<dbReference type="KEGG" id="bcom:BAUCODRAFT_532755"/>
<dbReference type="Proteomes" id="UP000011761">
    <property type="component" value="Unassembled WGS sequence"/>
</dbReference>
<gene>
    <name evidence="2" type="ORF">BAUCODRAFT_532755</name>
</gene>
<sequence>MATSLFTSLFRRGPVTPPTLINFPYTLETNPYHCKRIWPPDFTQLSTRHQFRLERRYRRRTKLKWARPNWKKAVTLVQWASILFVAVYGFGYLETGKGRTVMDEIRHWGREQIKALEDPRARLARESKGGTESQKG</sequence>
<reference evidence="2 3" key="1">
    <citation type="journal article" date="2012" name="PLoS Pathog.">
        <title>Diverse lifestyles and strategies of plant pathogenesis encoded in the genomes of eighteen Dothideomycetes fungi.</title>
        <authorList>
            <person name="Ohm R.A."/>
            <person name="Feau N."/>
            <person name="Henrissat B."/>
            <person name="Schoch C.L."/>
            <person name="Horwitz B.A."/>
            <person name="Barry K.W."/>
            <person name="Condon B.J."/>
            <person name="Copeland A.C."/>
            <person name="Dhillon B."/>
            <person name="Glaser F."/>
            <person name="Hesse C.N."/>
            <person name="Kosti I."/>
            <person name="LaButti K."/>
            <person name="Lindquist E.A."/>
            <person name="Lucas S."/>
            <person name="Salamov A.A."/>
            <person name="Bradshaw R.E."/>
            <person name="Ciuffetti L."/>
            <person name="Hamelin R.C."/>
            <person name="Kema G.H.J."/>
            <person name="Lawrence C."/>
            <person name="Scott J.A."/>
            <person name="Spatafora J.W."/>
            <person name="Turgeon B.G."/>
            <person name="de Wit P.J.G.M."/>
            <person name="Zhong S."/>
            <person name="Goodwin S.B."/>
            <person name="Grigoriev I.V."/>
        </authorList>
    </citation>
    <scope>NUCLEOTIDE SEQUENCE [LARGE SCALE GENOMIC DNA]</scope>
    <source>
        <strain evidence="2 3">UAMH 10762</strain>
    </source>
</reference>
<dbReference type="GeneID" id="19115236"/>
<evidence type="ECO:0000313" key="2">
    <source>
        <dbReference type="EMBL" id="EMC95240.1"/>
    </source>
</evidence>
<evidence type="ECO:0000313" key="3">
    <source>
        <dbReference type="Proteomes" id="UP000011761"/>
    </source>
</evidence>
<keyword evidence="1" id="KW-0472">Membrane</keyword>
<accession>M2N8S7</accession>
<keyword evidence="1" id="KW-0812">Transmembrane</keyword>
<dbReference type="eggNOG" id="ENOG502SFC0">
    <property type="taxonomic scope" value="Eukaryota"/>
</dbReference>
<evidence type="ECO:0000256" key="1">
    <source>
        <dbReference type="SAM" id="Phobius"/>
    </source>
</evidence>
<dbReference type="RefSeq" id="XP_007677790.1">
    <property type="nucleotide sequence ID" value="XM_007679600.1"/>
</dbReference>
<dbReference type="EMBL" id="KB445557">
    <property type="protein sequence ID" value="EMC95240.1"/>
    <property type="molecule type" value="Genomic_DNA"/>
</dbReference>
<dbReference type="AlphaFoldDB" id="M2N8S7"/>
<dbReference type="HOGENOM" id="CLU_115534_2_0_1"/>
<protein>
    <submittedName>
        <fullName evidence="2">Uncharacterized protein</fullName>
    </submittedName>
</protein>
<keyword evidence="1" id="KW-1133">Transmembrane helix</keyword>
<dbReference type="OrthoDB" id="5278907at2759"/>
<dbReference type="OMA" id="QWGSIVF"/>
<name>M2N8S7_BAUPA</name>
<organism evidence="2 3">
    <name type="scientific">Baudoinia panamericana (strain UAMH 10762)</name>
    <name type="common">Angels' share fungus</name>
    <name type="synonym">Baudoinia compniacensis (strain UAMH 10762)</name>
    <dbReference type="NCBI Taxonomy" id="717646"/>
    <lineage>
        <taxon>Eukaryota</taxon>
        <taxon>Fungi</taxon>
        <taxon>Dikarya</taxon>
        <taxon>Ascomycota</taxon>
        <taxon>Pezizomycotina</taxon>
        <taxon>Dothideomycetes</taxon>
        <taxon>Dothideomycetidae</taxon>
        <taxon>Mycosphaerellales</taxon>
        <taxon>Teratosphaeriaceae</taxon>
        <taxon>Baudoinia</taxon>
    </lineage>
</organism>